<evidence type="ECO:0000256" key="7">
    <source>
        <dbReference type="ARBA" id="ARBA00047899"/>
    </source>
</evidence>
<feature type="binding site" evidence="10">
    <location>
        <position position="61"/>
    </location>
    <ligand>
        <name>ATP</name>
        <dbReference type="ChEBI" id="CHEBI:30616"/>
    </ligand>
</feature>
<comment type="catalytic activity">
    <reaction evidence="7">
        <text>L-threonyl-[protein] + ATP = O-phospho-L-threonyl-[protein] + ADP + H(+)</text>
        <dbReference type="Rhea" id="RHEA:46608"/>
        <dbReference type="Rhea" id="RHEA-COMP:11060"/>
        <dbReference type="Rhea" id="RHEA-COMP:11605"/>
        <dbReference type="ChEBI" id="CHEBI:15378"/>
        <dbReference type="ChEBI" id="CHEBI:30013"/>
        <dbReference type="ChEBI" id="CHEBI:30616"/>
        <dbReference type="ChEBI" id="CHEBI:61977"/>
        <dbReference type="ChEBI" id="CHEBI:456216"/>
        <dbReference type="EC" id="2.7.11.1"/>
    </reaction>
</comment>
<evidence type="ECO:0000256" key="11">
    <source>
        <dbReference type="RuleBase" id="RU000304"/>
    </source>
</evidence>
<dbReference type="InterPro" id="IPR000719">
    <property type="entry name" value="Prot_kinase_dom"/>
</dbReference>
<sequence length="374" mass="43065">MATARRRMNASAYGADYQLVLHETLRSASDQYEVLEYLGRGTFSQVVKCCKKSTNETVAIKIFKSHPSCHHQGRAEITILHHLAQGPADKRFHFVRPFECFLHKSHTCLVFEMLALSLHDFLKQNRFSPLPLMCIRPILMQVLTALLELKRLGIIHADLKPQNIMLVDPERQPFRVKIIDFGCSAHVSAAAGVTYVQSRYYRAPEVILGLPFTEAIDMWSLGCAMAELFLAWPLYPGSSEYDQIRYIIDIQGQPEQHVLDAGTKTPVFFCRENESTYPFWRLKSPEEYEAETGIRSKEWRKFVFNCLDHLVNVNVPLDLEGIELLAEQADRFAFVDLLKRMLSMNPEHRIHPGDALNHSFLNFGHLVNYFYCEQ</sequence>
<comment type="similarity">
    <text evidence="9">Belongs to the protein kinase superfamily. CMGC Ser/Thr protein kinase family. HIPK subfamily.</text>
</comment>
<evidence type="ECO:0000256" key="5">
    <source>
        <dbReference type="ARBA" id="ARBA00022777"/>
    </source>
</evidence>
<keyword evidence="3" id="KW-0808">Transferase</keyword>
<dbReference type="Pfam" id="PF00069">
    <property type="entry name" value="Pkinase"/>
    <property type="match status" value="1"/>
</dbReference>
<gene>
    <name evidence="13" type="ORF">V5799_029415</name>
</gene>
<dbReference type="PANTHER" id="PTHR24058">
    <property type="entry name" value="DUAL SPECIFICITY PROTEIN KINASE"/>
    <property type="match status" value="1"/>
</dbReference>
<evidence type="ECO:0000259" key="12">
    <source>
        <dbReference type="PROSITE" id="PS50011"/>
    </source>
</evidence>
<dbReference type="PROSITE" id="PS50011">
    <property type="entry name" value="PROTEIN_KINASE_DOM"/>
    <property type="match status" value="1"/>
</dbReference>
<evidence type="ECO:0000256" key="1">
    <source>
        <dbReference type="ARBA" id="ARBA00012513"/>
    </source>
</evidence>
<dbReference type="Proteomes" id="UP001321473">
    <property type="component" value="Unassembled WGS sequence"/>
</dbReference>
<keyword evidence="4 10" id="KW-0547">Nucleotide-binding</keyword>
<evidence type="ECO:0000256" key="6">
    <source>
        <dbReference type="ARBA" id="ARBA00022840"/>
    </source>
</evidence>
<feature type="non-terminal residue" evidence="13">
    <location>
        <position position="374"/>
    </location>
</feature>
<dbReference type="GO" id="GO:0005737">
    <property type="term" value="C:cytoplasm"/>
    <property type="evidence" value="ECO:0007669"/>
    <property type="project" value="TreeGrafter"/>
</dbReference>
<name>A0AAQ4ER87_AMBAM</name>
<protein>
    <recommendedName>
        <fullName evidence="1">non-specific serine/threonine protein kinase</fullName>
        <ecNumber evidence="1">2.7.11.1</ecNumber>
    </recommendedName>
</protein>
<evidence type="ECO:0000256" key="3">
    <source>
        <dbReference type="ARBA" id="ARBA00022679"/>
    </source>
</evidence>
<keyword evidence="2 11" id="KW-0723">Serine/threonine-protein kinase</keyword>
<accession>A0AAQ4ER87</accession>
<comment type="caution">
    <text evidence="13">The sequence shown here is derived from an EMBL/GenBank/DDBJ whole genome shotgun (WGS) entry which is preliminary data.</text>
</comment>
<evidence type="ECO:0000256" key="8">
    <source>
        <dbReference type="ARBA" id="ARBA00048679"/>
    </source>
</evidence>
<dbReference type="EMBL" id="JARKHS020012064">
    <property type="protein sequence ID" value="KAK8777239.1"/>
    <property type="molecule type" value="Genomic_DNA"/>
</dbReference>
<dbReference type="GO" id="GO:0005524">
    <property type="term" value="F:ATP binding"/>
    <property type="evidence" value="ECO:0007669"/>
    <property type="project" value="UniProtKB-UniRule"/>
</dbReference>
<dbReference type="GO" id="GO:0005634">
    <property type="term" value="C:nucleus"/>
    <property type="evidence" value="ECO:0007669"/>
    <property type="project" value="UniProtKB-ARBA"/>
</dbReference>
<evidence type="ECO:0000256" key="10">
    <source>
        <dbReference type="PROSITE-ProRule" id="PRU10141"/>
    </source>
</evidence>
<evidence type="ECO:0000313" key="13">
    <source>
        <dbReference type="EMBL" id="KAK8777239.1"/>
    </source>
</evidence>
<dbReference type="PROSITE" id="PS00108">
    <property type="entry name" value="PROTEIN_KINASE_ST"/>
    <property type="match status" value="1"/>
</dbReference>
<dbReference type="AlphaFoldDB" id="A0AAQ4ER87"/>
<reference evidence="13 14" key="1">
    <citation type="journal article" date="2023" name="Arcadia Sci">
        <title>De novo assembly of a long-read Amblyomma americanum tick genome.</title>
        <authorList>
            <person name="Chou S."/>
            <person name="Poskanzer K.E."/>
            <person name="Rollins M."/>
            <person name="Thuy-Boun P.S."/>
        </authorList>
    </citation>
    <scope>NUCLEOTIDE SEQUENCE [LARGE SCALE GENOMIC DNA]</scope>
    <source>
        <strain evidence="13">F_SG_1</strain>
        <tissue evidence="13">Salivary glands</tissue>
    </source>
</reference>
<dbReference type="InterPro" id="IPR011009">
    <property type="entry name" value="Kinase-like_dom_sf"/>
</dbReference>
<keyword evidence="6 10" id="KW-0067">ATP-binding</keyword>
<dbReference type="SMART" id="SM00220">
    <property type="entry name" value="S_TKc"/>
    <property type="match status" value="1"/>
</dbReference>
<feature type="domain" description="Protein kinase" evidence="12">
    <location>
        <begin position="32"/>
        <end position="361"/>
    </location>
</feature>
<proteinExistence type="inferred from homology"/>
<comment type="catalytic activity">
    <reaction evidence="8">
        <text>L-seryl-[protein] + ATP = O-phospho-L-seryl-[protein] + ADP + H(+)</text>
        <dbReference type="Rhea" id="RHEA:17989"/>
        <dbReference type="Rhea" id="RHEA-COMP:9863"/>
        <dbReference type="Rhea" id="RHEA-COMP:11604"/>
        <dbReference type="ChEBI" id="CHEBI:15378"/>
        <dbReference type="ChEBI" id="CHEBI:29999"/>
        <dbReference type="ChEBI" id="CHEBI:30616"/>
        <dbReference type="ChEBI" id="CHEBI:83421"/>
        <dbReference type="ChEBI" id="CHEBI:456216"/>
        <dbReference type="EC" id="2.7.11.1"/>
    </reaction>
</comment>
<dbReference type="InterPro" id="IPR017441">
    <property type="entry name" value="Protein_kinase_ATP_BS"/>
</dbReference>
<keyword evidence="14" id="KW-1185">Reference proteome</keyword>
<dbReference type="Gene3D" id="1.10.510.10">
    <property type="entry name" value="Transferase(Phosphotransferase) domain 1"/>
    <property type="match status" value="1"/>
</dbReference>
<dbReference type="InterPro" id="IPR008271">
    <property type="entry name" value="Ser/Thr_kinase_AS"/>
</dbReference>
<dbReference type="GO" id="GO:0004713">
    <property type="term" value="F:protein tyrosine kinase activity"/>
    <property type="evidence" value="ECO:0007669"/>
    <property type="project" value="TreeGrafter"/>
</dbReference>
<keyword evidence="5" id="KW-0418">Kinase</keyword>
<dbReference type="SUPFAM" id="SSF56112">
    <property type="entry name" value="Protein kinase-like (PK-like)"/>
    <property type="match status" value="1"/>
</dbReference>
<dbReference type="FunFam" id="1.10.510.10:FF:000029">
    <property type="entry name" value="Homeodomain-interacting protein kinase 2 isoform 1"/>
    <property type="match status" value="1"/>
</dbReference>
<evidence type="ECO:0000256" key="4">
    <source>
        <dbReference type="ARBA" id="ARBA00022741"/>
    </source>
</evidence>
<organism evidence="13 14">
    <name type="scientific">Amblyomma americanum</name>
    <name type="common">Lone star tick</name>
    <dbReference type="NCBI Taxonomy" id="6943"/>
    <lineage>
        <taxon>Eukaryota</taxon>
        <taxon>Metazoa</taxon>
        <taxon>Ecdysozoa</taxon>
        <taxon>Arthropoda</taxon>
        <taxon>Chelicerata</taxon>
        <taxon>Arachnida</taxon>
        <taxon>Acari</taxon>
        <taxon>Parasitiformes</taxon>
        <taxon>Ixodida</taxon>
        <taxon>Ixodoidea</taxon>
        <taxon>Ixodidae</taxon>
        <taxon>Amblyomminae</taxon>
        <taxon>Amblyomma</taxon>
    </lineage>
</organism>
<evidence type="ECO:0000313" key="14">
    <source>
        <dbReference type="Proteomes" id="UP001321473"/>
    </source>
</evidence>
<dbReference type="Gene3D" id="3.30.200.20">
    <property type="entry name" value="Phosphorylase Kinase, domain 1"/>
    <property type="match status" value="1"/>
</dbReference>
<dbReference type="PROSITE" id="PS00107">
    <property type="entry name" value="PROTEIN_KINASE_ATP"/>
    <property type="match status" value="1"/>
</dbReference>
<dbReference type="EC" id="2.7.11.1" evidence="1"/>
<evidence type="ECO:0000256" key="9">
    <source>
        <dbReference type="ARBA" id="ARBA00061380"/>
    </source>
</evidence>
<dbReference type="PANTHER" id="PTHR24058:SF17">
    <property type="entry name" value="HOMEODOMAIN INTERACTING PROTEIN KINASE, ISOFORM D"/>
    <property type="match status" value="1"/>
</dbReference>
<dbReference type="InterPro" id="IPR050494">
    <property type="entry name" value="Ser_Thr_dual-spec_kinase"/>
</dbReference>
<evidence type="ECO:0000256" key="2">
    <source>
        <dbReference type="ARBA" id="ARBA00022527"/>
    </source>
</evidence>
<dbReference type="GO" id="GO:0004674">
    <property type="term" value="F:protein serine/threonine kinase activity"/>
    <property type="evidence" value="ECO:0007669"/>
    <property type="project" value="UniProtKB-KW"/>
</dbReference>